<protein>
    <submittedName>
        <fullName evidence="1">Uncharacterized protein</fullName>
    </submittedName>
</protein>
<name>A0AAV7W7T5_PLEWA</name>
<gene>
    <name evidence="1" type="ORF">NDU88_003537</name>
</gene>
<dbReference type="Proteomes" id="UP001066276">
    <property type="component" value="Chromosome 1_2"/>
</dbReference>
<organism evidence="1 2">
    <name type="scientific">Pleurodeles waltl</name>
    <name type="common">Iberian ribbed newt</name>
    <dbReference type="NCBI Taxonomy" id="8319"/>
    <lineage>
        <taxon>Eukaryota</taxon>
        <taxon>Metazoa</taxon>
        <taxon>Chordata</taxon>
        <taxon>Craniata</taxon>
        <taxon>Vertebrata</taxon>
        <taxon>Euteleostomi</taxon>
        <taxon>Amphibia</taxon>
        <taxon>Batrachia</taxon>
        <taxon>Caudata</taxon>
        <taxon>Salamandroidea</taxon>
        <taxon>Salamandridae</taxon>
        <taxon>Pleurodelinae</taxon>
        <taxon>Pleurodeles</taxon>
    </lineage>
</organism>
<evidence type="ECO:0000313" key="1">
    <source>
        <dbReference type="EMBL" id="KAJ1208149.1"/>
    </source>
</evidence>
<reference evidence="1" key="1">
    <citation type="journal article" date="2022" name="bioRxiv">
        <title>Sequencing and chromosome-scale assembly of the giantPleurodeles waltlgenome.</title>
        <authorList>
            <person name="Brown T."/>
            <person name="Elewa A."/>
            <person name="Iarovenko S."/>
            <person name="Subramanian E."/>
            <person name="Araus A.J."/>
            <person name="Petzold A."/>
            <person name="Susuki M."/>
            <person name="Suzuki K.-i.T."/>
            <person name="Hayashi T."/>
            <person name="Toyoda A."/>
            <person name="Oliveira C."/>
            <person name="Osipova E."/>
            <person name="Leigh N.D."/>
            <person name="Simon A."/>
            <person name="Yun M.H."/>
        </authorList>
    </citation>
    <scope>NUCLEOTIDE SEQUENCE</scope>
    <source>
        <strain evidence="1">20211129_DDA</strain>
        <tissue evidence="1">Liver</tissue>
    </source>
</reference>
<proteinExistence type="predicted"/>
<evidence type="ECO:0000313" key="2">
    <source>
        <dbReference type="Proteomes" id="UP001066276"/>
    </source>
</evidence>
<dbReference type="AlphaFoldDB" id="A0AAV7W7T5"/>
<dbReference type="EMBL" id="JANPWB010000002">
    <property type="protein sequence ID" value="KAJ1208149.1"/>
    <property type="molecule type" value="Genomic_DNA"/>
</dbReference>
<accession>A0AAV7W7T5</accession>
<keyword evidence="2" id="KW-1185">Reference proteome</keyword>
<comment type="caution">
    <text evidence="1">The sequence shown here is derived from an EMBL/GenBank/DDBJ whole genome shotgun (WGS) entry which is preliminary data.</text>
</comment>
<sequence>MDRTWNGVCWFECVGGGWCWAAGVGGRELRVYYSSSKIKKIIWKLFRCTPHLFSGDEGPLIQTLLLYLQSLLSDYSFAACHFRFPSDGWWPLRSVPREALALFCALGNSVRFPFDGWWPLSSVPGEAFALFCAVGNSVR</sequence>